<evidence type="ECO:0000256" key="1">
    <source>
        <dbReference type="SAM" id="SignalP"/>
    </source>
</evidence>
<name>A0A430HC25_9BURK</name>
<keyword evidence="3" id="KW-1185">Reference proteome</keyword>
<protein>
    <submittedName>
        <fullName evidence="2">Uncharacterized protein</fullName>
    </submittedName>
</protein>
<comment type="caution">
    <text evidence="2">The sequence shown here is derived from an EMBL/GenBank/DDBJ whole genome shotgun (WGS) entry which is preliminary data.</text>
</comment>
<dbReference type="AlphaFoldDB" id="A0A430HC25"/>
<evidence type="ECO:0000313" key="3">
    <source>
        <dbReference type="Proteomes" id="UP000278085"/>
    </source>
</evidence>
<feature type="signal peptide" evidence="1">
    <location>
        <begin position="1"/>
        <end position="25"/>
    </location>
</feature>
<organism evidence="2 3">
    <name type="scientific">Massilia atriviolacea</name>
    <dbReference type="NCBI Taxonomy" id="2495579"/>
    <lineage>
        <taxon>Bacteria</taxon>
        <taxon>Pseudomonadati</taxon>
        <taxon>Pseudomonadota</taxon>
        <taxon>Betaproteobacteria</taxon>
        <taxon>Burkholderiales</taxon>
        <taxon>Oxalobacteraceae</taxon>
        <taxon>Telluria group</taxon>
        <taxon>Massilia</taxon>
    </lineage>
</organism>
<proteinExistence type="predicted"/>
<sequence>MIRNIKVFAIALVCGLAGLNQPALAKPSRVEPSYYFTAFSDIKYDTLQAAYDSVNPSQKPDPETKLVHWRVVGMQAPVKLNFINGRLISTGLRWEVLNEVYCQ</sequence>
<dbReference type="EMBL" id="RXLQ01000049">
    <property type="protein sequence ID" value="RSZ55067.1"/>
    <property type="molecule type" value="Genomic_DNA"/>
</dbReference>
<evidence type="ECO:0000313" key="2">
    <source>
        <dbReference type="EMBL" id="RSZ55067.1"/>
    </source>
</evidence>
<gene>
    <name evidence="2" type="ORF">EJB06_31425</name>
</gene>
<reference evidence="2 3" key="1">
    <citation type="submission" date="2018-12" db="EMBL/GenBank/DDBJ databases">
        <authorList>
            <person name="Yang E."/>
        </authorList>
    </citation>
    <scope>NUCLEOTIDE SEQUENCE [LARGE SCALE GENOMIC DNA]</scope>
    <source>
        <strain evidence="2 3">SOD</strain>
    </source>
</reference>
<dbReference type="Proteomes" id="UP000278085">
    <property type="component" value="Unassembled WGS sequence"/>
</dbReference>
<keyword evidence="1" id="KW-0732">Signal</keyword>
<accession>A0A430HC25</accession>
<dbReference type="RefSeq" id="WP_126077954.1">
    <property type="nucleotide sequence ID" value="NZ_CP051166.1"/>
</dbReference>
<feature type="chain" id="PRO_5019096234" evidence="1">
    <location>
        <begin position="26"/>
        <end position="103"/>
    </location>
</feature>